<proteinExistence type="predicted"/>
<protein>
    <submittedName>
        <fullName evidence="2">Josephin-like protein</fullName>
    </submittedName>
</protein>
<dbReference type="PANTHER" id="PTHR34355">
    <property type="entry name" value="JOSEPHIN-LIKE PROTEIN"/>
    <property type="match status" value="1"/>
</dbReference>
<dbReference type="PANTHER" id="PTHR34355:SF7">
    <property type="entry name" value="JOSEPHIN PROTEIN-LIKE PROTEIN"/>
    <property type="match status" value="1"/>
</dbReference>
<dbReference type="OrthoDB" id="1748986at2759"/>
<dbReference type="AlphaFoldDB" id="A0A7J7DDT8"/>
<gene>
    <name evidence="2" type="ORF">HS088_TW07G00099</name>
</gene>
<name>A0A7J7DDT8_TRIWF</name>
<dbReference type="InParanoid" id="A0A7J7DDT8"/>
<feature type="region of interest" description="Disordered" evidence="1">
    <location>
        <begin position="1"/>
        <end position="24"/>
    </location>
</feature>
<dbReference type="Proteomes" id="UP000593562">
    <property type="component" value="Unassembled WGS sequence"/>
</dbReference>
<evidence type="ECO:0000256" key="1">
    <source>
        <dbReference type="SAM" id="MobiDB-lite"/>
    </source>
</evidence>
<organism evidence="2 3">
    <name type="scientific">Tripterygium wilfordii</name>
    <name type="common">Thunder God vine</name>
    <dbReference type="NCBI Taxonomy" id="458696"/>
    <lineage>
        <taxon>Eukaryota</taxon>
        <taxon>Viridiplantae</taxon>
        <taxon>Streptophyta</taxon>
        <taxon>Embryophyta</taxon>
        <taxon>Tracheophyta</taxon>
        <taxon>Spermatophyta</taxon>
        <taxon>Magnoliopsida</taxon>
        <taxon>eudicotyledons</taxon>
        <taxon>Gunneridae</taxon>
        <taxon>Pentapetalae</taxon>
        <taxon>rosids</taxon>
        <taxon>fabids</taxon>
        <taxon>Celastrales</taxon>
        <taxon>Celastraceae</taxon>
        <taxon>Tripterygium</taxon>
    </lineage>
</organism>
<evidence type="ECO:0000313" key="3">
    <source>
        <dbReference type="Proteomes" id="UP000593562"/>
    </source>
</evidence>
<feature type="compositionally biased region" description="Polar residues" evidence="1">
    <location>
        <begin position="11"/>
        <end position="24"/>
    </location>
</feature>
<comment type="caution">
    <text evidence="2">The sequence shown here is derived from an EMBL/GenBank/DDBJ whole genome shotgun (WGS) entry which is preliminary data.</text>
</comment>
<evidence type="ECO:0000313" key="2">
    <source>
        <dbReference type="EMBL" id="KAF5744527.1"/>
    </source>
</evidence>
<dbReference type="EMBL" id="JAAARO010000007">
    <property type="protein sequence ID" value="KAF5744527.1"/>
    <property type="molecule type" value="Genomic_DNA"/>
</dbReference>
<keyword evidence="3" id="KW-1185">Reference proteome</keyword>
<sequence length="115" mass="12273">MSTRMAIVSQRPGSNKSPGSLQRTNRCIASGPAKKCGLRLPKRPELRILKGLGGKLAVALRLRRRPSAKVSSSANAKPFVAPVDSHRAEAIEDCIEFINSTSSLCRSNSVNANCG</sequence>
<accession>A0A7J7DDT8</accession>
<reference evidence="2 3" key="1">
    <citation type="journal article" date="2020" name="Nat. Commun.">
        <title>Genome of Tripterygium wilfordii and identification of cytochrome P450 involved in triptolide biosynthesis.</title>
        <authorList>
            <person name="Tu L."/>
            <person name="Su P."/>
            <person name="Zhang Z."/>
            <person name="Gao L."/>
            <person name="Wang J."/>
            <person name="Hu T."/>
            <person name="Zhou J."/>
            <person name="Zhang Y."/>
            <person name="Zhao Y."/>
            <person name="Liu Y."/>
            <person name="Song Y."/>
            <person name="Tong Y."/>
            <person name="Lu Y."/>
            <person name="Yang J."/>
            <person name="Xu C."/>
            <person name="Jia M."/>
            <person name="Peters R.J."/>
            <person name="Huang L."/>
            <person name="Gao W."/>
        </authorList>
    </citation>
    <scope>NUCLEOTIDE SEQUENCE [LARGE SCALE GENOMIC DNA]</scope>
    <source>
        <strain evidence="3">cv. XIE 37</strain>
        <tissue evidence="2">Leaf</tissue>
    </source>
</reference>